<keyword evidence="1" id="KW-0805">Transcription regulation</keyword>
<dbReference type="InterPro" id="IPR010982">
    <property type="entry name" value="Lambda_DNA-bd_dom_sf"/>
</dbReference>
<dbReference type="SMART" id="SM00354">
    <property type="entry name" value="HTH_LACI"/>
    <property type="match status" value="1"/>
</dbReference>
<dbReference type="GO" id="GO:0003700">
    <property type="term" value="F:DNA-binding transcription factor activity"/>
    <property type="evidence" value="ECO:0007669"/>
    <property type="project" value="TreeGrafter"/>
</dbReference>
<keyword evidence="2" id="KW-0238">DNA-binding</keyword>
<dbReference type="Proteomes" id="UP000587527">
    <property type="component" value="Unassembled WGS sequence"/>
</dbReference>
<dbReference type="InterPro" id="IPR000843">
    <property type="entry name" value="HTH_LacI"/>
</dbReference>
<keyword evidence="3" id="KW-0804">Transcription</keyword>
<name>A0A841C3L3_9ACTN</name>
<dbReference type="AlphaFoldDB" id="A0A841C3L3"/>
<keyword evidence="6" id="KW-1185">Reference proteome</keyword>
<dbReference type="InterPro" id="IPR046335">
    <property type="entry name" value="LacI/GalR-like_sensor"/>
</dbReference>
<evidence type="ECO:0000256" key="1">
    <source>
        <dbReference type="ARBA" id="ARBA00023015"/>
    </source>
</evidence>
<dbReference type="InterPro" id="IPR028082">
    <property type="entry name" value="Peripla_BP_I"/>
</dbReference>
<accession>A0A841C3L3</accession>
<dbReference type="Pfam" id="PF13377">
    <property type="entry name" value="Peripla_BP_3"/>
    <property type="match status" value="1"/>
</dbReference>
<dbReference type="PANTHER" id="PTHR30146:SF109">
    <property type="entry name" value="HTH-TYPE TRANSCRIPTIONAL REGULATOR GALS"/>
    <property type="match status" value="1"/>
</dbReference>
<dbReference type="Gene3D" id="1.10.260.40">
    <property type="entry name" value="lambda repressor-like DNA-binding domains"/>
    <property type="match status" value="1"/>
</dbReference>
<proteinExistence type="predicted"/>
<organism evidence="5 6">
    <name type="scientific">Allocatelliglobosispora scoriae</name>
    <dbReference type="NCBI Taxonomy" id="643052"/>
    <lineage>
        <taxon>Bacteria</taxon>
        <taxon>Bacillati</taxon>
        <taxon>Actinomycetota</taxon>
        <taxon>Actinomycetes</taxon>
        <taxon>Micromonosporales</taxon>
        <taxon>Micromonosporaceae</taxon>
        <taxon>Allocatelliglobosispora</taxon>
    </lineage>
</organism>
<evidence type="ECO:0000313" key="6">
    <source>
        <dbReference type="Proteomes" id="UP000587527"/>
    </source>
</evidence>
<dbReference type="Gene3D" id="3.40.50.2300">
    <property type="match status" value="2"/>
</dbReference>
<protein>
    <submittedName>
        <fullName evidence="5">LacI family transcriptional regulator</fullName>
    </submittedName>
</protein>
<dbReference type="CDD" id="cd01392">
    <property type="entry name" value="HTH_LacI"/>
    <property type="match status" value="1"/>
</dbReference>
<dbReference type="CDD" id="cd06267">
    <property type="entry name" value="PBP1_LacI_sugar_binding-like"/>
    <property type="match status" value="1"/>
</dbReference>
<dbReference type="PROSITE" id="PS50932">
    <property type="entry name" value="HTH_LACI_2"/>
    <property type="match status" value="1"/>
</dbReference>
<comment type="caution">
    <text evidence="5">The sequence shown here is derived from an EMBL/GenBank/DDBJ whole genome shotgun (WGS) entry which is preliminary data.</text>
</comment>
<dbReference type="PANTHER" id="PTHR30146">
    <property type="entry name" value="LACI-RELATED TRANSCRIPTIONAL REPRESSOR"/>
    <property type="match status" value="1"/>
</dbReference>
<reference evidence="5 6" key="1">
    <citation type="submission" date="2020-08" db="EMBL/GenBank/DDBJ databases">
        <title>Sequencing the genomes of 1000 actinobacteria strains.</title>
        <authorList>
            <person name="Klenk H.-P."/>
        </authorList>
    </citation>
    <scope>NUCLEOTIDE SEQUENCE [LARGE SCALE GENOMIC DNA]</scope>
    <source>
        <strain evidence="5 6">DSM 45362</strain>
    </source>
</reference>
<dbReference type="SUPFAM" id="SSF47413">
    <property type="entry name" value="lambda repressor-like DNA-binding domains"/>
    <property type="match status" value="1"/>
</dbReference>
<dbReference type="GO" id="GO:0000976">
    <property type="term" value="F:transcription cis-regulatory region binding"/>
    <property type="evidence" value="ECO:0007669"/>
    <property type="project" value="TreeGrafter"/>
</dbReference>
<dbReference type="Pfam" id="PF00356">
    <property type="entry name" value="LacI"/>
    <property type="match status" value="1"/>
</dbReference>
<gene>
    <name evidence="5" type="ORF">F4553_007940</name>
</gene>
<evidence type="ECO:0000256" key="3">
    <source>
        <dbReference type="ARBA" id="ARBA00023163"/>
    </source>
</evidence>
<sequence length="346" mass="37080">MLGDEDPMRLPPGRARLSDVARLAGVSAKTVSRVITGHHNVSPSTRERVLEAAQRLRFRPNHLARDLRQGGVSRTVAFVMGDLKNPFYSHVAAGIERFLAEHGLTMVLAATGDDPAQEARVVGAMLERRVHSLLLVPIAGDQSYLAGEQQLGTPVICIDRPAHNLAADSVVFANRAGAAEAVQSLLAHGHRRIAFIGSAMYTHDERLAGYRQALLEAGVAAVPQWERQDAVTAADAERVVRELLAGPVTPTAILAGNNRVSTGVLRALRDVPQQVAFIGFDDFDLADTLGVTVVTHDPERMGREAVSLAIARSSDLYGPPLQTVIPTQLVLRGSGEVPPDPASLVR</sequence>
<dbReference type="SUPFAM" id="SSF53822">
    <property type="entry name" value="Periplasmic binding protein-like I"/>
    <property type="match status" value="1"/>
</dbReference>
<evidence type="ECO:0000259" key="4">
    <source>
        <dbReference type="PROSITE" id="PS50932"/>
    </source>
</evidence>
<evidence type="ECO:0000256" key="2">
    <source>
        <dbReference type="ARBA" id="ARBA00023125"/>
    </source>
</evidence>
<dbReference type="RefSeq" id="WP_221470658.1">
    <property type="nucleotide sequence ID" value="NZ_JACHMN010000003.1"/>
</dbReference>
<dbReference type="PROSITE" id="PS00356">
    <property type="entry name" value="HTH_LACI_1"/>
    <property type="match status" value="1"/>
</dbReference>
<dbReference type="EMBL" id="JACHMN010000003">
    <property type="protein sequence ID" value="MBB5874506.1"/>
    <property type="molecule type" value="Genomic_DNA"/>
</dbReference>
<feature type="domain" description="HTH lacI-type" evidence="4">
    <location>
        <begin position="15"/>
        <end position="69"/>
    </location>
</feature>
<evidence type="ECO:0000313" key="5">
    <source>
        <dbReference type="EMBL" id="MBB5874506.1"/>
    </source>
</evidence>